<evidence type="ECO:0000313" key="4">
    <source>
        <dbReference type="EMBL" id="KOB69409.1"/>
    </source>
</evidence>
<dbReference type="PANTHER" id="PTHR12758:SF19">
    <property type="entry name" value="APOPTOSIS INHIBITOR 5"/>
    <property type="match status" value="1"/>
</dbReference>
<name>A0A0L7L2A7_OPEBR</name>
<evidence type="ECO:0000256" key="2">
    <source>
        <dbReference type="ARBA" id="ARBA00022703"/>
    </source>
</evidence>
<dbReference type="InterPro" id="IPR008383">
    <property type="entry name" value="API5"/>
</dbReference>
<protein>
    <submittedName>
        <fullName evidence="4">Putative Apoptosis inhibitor 5</fullName>
    </submittedName>
</protein>
<dbReference type="InterPro" id="IPR011989">
    <property type="entry name" value="ARM-like"/>
</dbReference>
<gene>
    <name evidence="4" type="ORF">OBRU01_16871</name>
</gene>
<dbReference type="InterPro" id="IPR016024">
    <property type="entry name" value="ARM-type_fold"/>
</dbReference>
<comment type="similarity">
    <text evidence="1">Belongs to the API5 family.</text>
</comment>
<dbReference type="GO" id="GO:0003723">
    <property type="term" value="F:RNA binding"/>
    <property type="evidence" value="ECO:0007669"/>
    <property type="project" value="TreeGrafter"/>
</dbReference>
<dbReference type="GO" id="GO:0006915">
    <property type="term" value="P:apoptotic process"/>
    <property type="evidence" value="ECO:0007669"/>
    <property type="project" value="UniProtKB-KW"/>
</dbReference>
<organism evidence="4 5">
    <name type="scientific">Operophtera brumata</name>
    <name type="common">Winter moth</name>
    <name type="synonym">Phalaena brumata</name>
    <dbReference type="NCBI Taxonomy" id="104452"/>
    <lineage>
        <taxon>Eukaryota</taxon>
        <taxon>Metazoa</taxon>
        <taxon>Ecdysozoa</taxon>
        <taxon>Arthropoda</taxon>
        <taxon>Hexapoda</taxon>
        <taxon>Insecta</taxon>
        <taxon>Pterygota</taxon>
        <taxon>Neoptera</taxon>
        <taxon>Endopterygota</taxon>
        <taxon>Lepidoptera</taxon>
        <taxon>Glossata</taxon>
        <taxon>Ditrysia</taxon>
        <taxon>Geometroidea</taxon>
        <taxon>Geometridae</taxon>
        <taxon>Larentiinae</taxon>
        <taxon>Operophtera</taxon>
    </lineage>
</organism>
<sequence>MSSDNIEKLYQNYGILADAKEDIAKHEKEYLEILAAVKGSDKEKRLASQFIAKFFNSFPTLTDQAIEAHFDLCEDDDVAIRKQAIKDLPNLCKDHKEHTQRIADILAQLLQSDDITEINVVTNSLLTILKNDPKGALTGFFSQVHQNTDSEVVNETVRERCIKFLATKVKQLGREVINKEAEDLIITECKKILEDVVAEEFEHIMELLTWSRLGKTPAGKKELVQIVAALAFTPDDWHPEDSEYVDRIIQCSQHALPLLSFINFFCEYVLPHWDEIVIAEGGTDTKLELLKIFSEMSEFCGEITDSQKKIDTVYDVLMKYLPEAPIEGEEIPDTDKEQNGEKTEKTEETKPPPSLQFSHVECALFALHSLCRRAPDALGADNARLKALRLRLQYTARLTQGYIKKLKEVTKGEGLQLRNHYKKRRRTSNKKTEPTDISVI</sequence>
<dbReference type="Pfam" id="PF05918">
    <property type="entry name" value="API5"/>
    <property type="match status" value="1"/>
</dbReference>
<dbReference type="SUPFAM" id="SSF48371">
    <property type="entry name" value="ARM repeat"/>
    <property type="match status" value="1"/>
</dbReference>
<proteinExistence type="inferred from homology"/>
<dbReference type="GO" id="GO:0005634">
    <property type="term" value="C:nucleus"/>
    <property type="evidence" value="ECO:0007669"/>
    <property type="project" value="TreeGrafter"/>
</dbReference>
<reference evidence="4 5" key="1">
    <citation type="journal article" date="2015" name="Genome Biol. Evol.">
        <title>The genome of winter moth (Operophtera brumata) provides a genomic perspective on sexual dimorphism and phenology.</title>
        <authorList>
            <person name="Derks M.F."/>
            <person name="Smit S."/>
            <person name="Salis L."/>
            <person name="Schijlen E."/>
            <person name="Bossers A."/>
            <person name="Mateman C."/>
            <person name="Pijl A.S."/>
            <person name="de Ridder D."/>
            <person name="Groenen M.A."/>
            <person name="Visser M.E."/>
            <person name="Megens H.J."/>
        </authorList>
    </citation>
    <scope>NUCLEOTIDE SEQUENCE [LARGE SCALE GENOMIC DNA]</scope>
    <source>
        <strain evidence="4">WM2013NL</strain>
        <tissue evidence="4">Head and thorax</tissue>
    </source>
</reference>
<evidence type="ECO:0000256" key="3">
    <source>
        <dbReference type="SAM" id="MobiDB-lite"/>
    </source>
</evidence>
<keyword evidence="5" id="KW-1185">Reference proteome</keyword>
<dbReference type="Gene3D" id="1.25.10.10">
    <property type="entry name" value="Leucine-rich Repeat Variant"/>
    <property type="match status" value="1"/>
</dbReference>
<feature type="compositionally biased region" description="Basic residues" evidence="3">
    <location>
        <begin position="419"/>
        <end position="429"/>
    </location>
</feature>
<feature type="compositionally biased region" description="Basic and acidic residues" evidence="3">
    <location>
        <begin position="333"/>
        <end position="350"/>
    </location>
</feature>
<dbReference type="Proteomes" id="UP000037510">
    <property type="component" value="Unassembled WGS sequence"/>
</dbReference>
<dbReference type="EMBL" id="JTDY01003524">
    <property type="protein sequence ID" value="KOB69409.1"/>
    <property type="molecule type" value="Genomic_DNA"/>
</dbReference>
<feature type="region of interest" description="Disordered" evidence="3">
    <location>
        <begin position="419"/>
        <end position="440"/>
    </location>
</feature>
<dbReference type="PANTHER" id="PTHR12758">
    <property type="entry name" value="APOPTOSIS INHIBITOR 5-RELATED"/>
    <property type="match status" value="1"/>
</dbReference>
<evidence type="ECO:0000256" key="1">
    <source>
        <dbReference type="ARBA" id="ARBA00009515"/>
    </source>
</evidence>
<dbReference type="GO" id="GO:0043066">
    <property type="term" value="P:negative regulation of apoptotic process"/>
    <property type="evidence" value="ECO:0007669"/>
    <property type="project" value="TreeGrafter"/>
</dbReference>
<feature type="region of interest" description="Disordered" evidence="3">
    <location>
        <begin position="328"/>
        <end position="354"/>
    </location>
</feature>
<accession>A0A0L7L2A7</accession>
<dbReference type="STRING" id="104452.A0A0L7L2A7"/>
<evidence type="ECO:0000313" key="5">
    <source>
        <dbReference type="Proteomes" id="UP000037510"/>
    </source>
</evidence>
<comment type="caution">
    <text evidence="4">The sequence shown here is derived from an EMBL/GenBank/DDBJ whole genome shotgun (WGS) entry which is preliminary data.</text>
</comment>
<dbReference type="AlphaFoldDB" id="A0A0L7L2A7"/>
<keyword evidence="2" id="KW-0053">Apoptosis</keyword>